<organism evidence="6 7">
    <name type="scientific">Dokdonella ginsengisoli</name>
    <dbReference type="NCBI Taxonomy" id="363846"/>
    <lineage>
        <taxon>Bacteria</taxon>
        <taxon>Pseudomonadati</taxon>
        <taxon>Pseudomonadota</taxon>
        <taxon>Gammaproteobacteria</taxon>
        <taxon>Lysobacterales</taxon>
        <taxon>Rhodanobacteraceae</taxon>
        <taxon>Dokdonella</taxon>
    </lineage>
</organism>
<comment type="caution">
    <text evidence="6">The sequence shown here is derived from an EMBL/GenBank/DDBJ whole genome shotgun (WGS) entry which is preliminary data.</text>
</comment>
<gene>
    <name evidence="6" type="ORF">ACFO6Q_01170</name>
</gene>
<evidence type="ECO:0000256" key="1">
    <source>
        <dbReference type="ARBA" id="ARBA00022729"/>
    </source>
</evidence>
<feature type="DNA-binding region" description="OmpR/PhoB-type" evidence="3">
    <location>
        <begin position="3"/>
        <end position="101"/>
    </location>
</feature>
<dbReference type="InterPro" id="IPR036388">
    <property type="entry name" value="WH-like_DNA-bd_sf"/>
</dbReference>
<keyword evidence="4" id="KW-1133">Transmembrane helix</keyword>
<feature type="domain" description="OmpR/PhoB-type" evidence="5">
    <location>
        <begin position="3"/>
        <end position="101"/>
    </location>
</feature>
<dbReference type="RefSeq" id="WP_380018648.1">
    <property type="nucleotide sequence ID" value="NZ_JBHSHD010000002.1"/>
</dbReference>
<dbReference type="InterPro" id="IPR008939">
    <property type="entry name" value="Lytic_TGlycosylase_superhlx_U"/>
</dbReference>
<dbReference type="PROSITE" id="PS51755">
    <property type="entry name" value="OMPR_PHOB"/>
    <property type="match status" value="1"/>
</dbReference>
<dbReference type="SMART" id="SM00862">
    <property type="entry name" value="Trans_reg_C"/>
    <property type="match status" value="1"/>
</dbReference>
<protein>
    <submittedName>
        <fullName evidence="6">Winged helix-turn-helix domain-containing protein</fullName>
    </submittedName>
</protein>
<dbReference type="SUPFAM" id="SSF48452">
    <property type="entry name" value="TPR-like"/>
    <property type="match status" value="1"/>
</dbReference>
<dbReference type="InterPro" id="IPR011990">
    <property type="entry name" value="TPR-like_helical_dom_sf"/>
</dbReference>
<keyword evidence="2 3" id="KW-0238">DNA-binding</keyword>
<keyword evidence="4" id="KW-0812">Transmembrane</keyword>
<evidence type="ECO:0000256" key="2">
    <source>
        <dbReference type="ARBA" id="ARBA00023125"/>
    </source>
</evidence>
<dbReference type="Proteomes" id="UP001595886">
    <property type="component" value="Unassembled WGS sequence"/>
</dbReference>
<accession>A0ABV9QPQ5</accession>
<evidence type="ECO:0000256" key="3">
    <source>
        <dbReference type="PROSITE-ProRule" id="PRU01091"/>
    </source>
</evidence>
<reference evidence="7" key="1">
    <citation type="journal article" date="2019" name="Int. J. Syst. Evol. Microbiol.">
        <title>The Global Catalogue of Microorganisms (GCM) 10K type strain sequencing project: providing services to taxonomists for standard genome sequencing and annotation.</title>
        <authorList>
            <consortium name="The Broad Institute Genomics Platform"/>
            <consortium name="The Broad Institute Genome Sequencing Center for Infectious Disease"/>
            <person name="Wu L."/>
            <person name="Ma J."/>
        </authorList>
    </citation>
    <scope>NUCLEOTIDE SEQUENCE [LARGE SCALE GENOMIC DNA]</scope>
    <source>
        <strain evidence="7">CCUG 30340</strain>
    </source>
</reference>
<name>A0ABV9QPQ5_9GAMM</name>
<dbReference type="Gene3D" id="1.25.40.10">
    <property type="entry name" value="Tetratricopeptide repeat domain"/>
    <property type="match status" value="2"/>
</dbReference>
<evidence type="ECO:0000256" key="4">
    <source>
        <dbReference type="SAM" id="Phobius"/>
    </source>
</evidence>
<keyword evidence="7" id="KW-1185">Reference proteome</keyword>
<dbReference type="InterPro" id="IPR016032">
    <property type="entry name" value="Sig_transdc_resp-reg_C-effctor"/>
</dbReference>
<sequence length="796" mass="84375">MSASSYRFGRFRLDPRSRELWADGELVGMPPKSFDCLAYLIEHRDRAVGRDELISAVWGSADVADHSLAQTLLRARQVLGDTGAERTMIRTVPRFGHRWVAATEEVAAVPATVAVVAAAAAAAAAAERPAENPPRADAGADAAPMPPRTPRGYRWLAAAALLLALALAGGYLWQARAPAPASVADAAELFVVLPVRLADAQVESAWVRLGAMDYIATLLRQNAKRHVLPSEQVVSVVGTAGRAEASDDGQLGRLRAVTGAGWIVSPRASASAQGWRFTLDVYHGDGLRSYEGAGATPLEASRAAAIALMDALGVPDAAAPQSPLPVDELLQRIDAALLVGDLAQARGLVDGAPPALRGDPRLRVRAGQIAVRQGRPDEAESLFRPLASDDASIALQVRALAYLGLGTVTVGRLDFGGAEAAYDKVIALLKDSDEIRLLGRAYMGRGVVHASRNEFGAAMADFGRARVDLQRAGDRIGTANLEINVGMAEINRGRIEQGIAALDRAIPILSGFGVRDQLVISLHNKTYAQLGLLDVGGALATSQRAMELSAQLANQVFGRRVAAARARALFAAGRLRETGELIRRFDPQPDDPSQSDTEFSILRAALLGERGDYAALDAQGDALLARVARSADATGQGMLSEASWMVVDAALRRGRIERAAQVLQGLKSAPPAPEDLDRRWIEKLAEARLLAARRQPGAEAAFDAALALVEERGAPSALVVAATGWLPVLLESGELERAAALGGRLVPYADRDYHAAQAMAQLYRTLGRQELAAEAQARLRLLAGERAPDSDAQAAR</sequence>
<dbReference type="Gene3D" id="1.10.10.10">
    <property type="entry name" value="Winged helix-like DNA-binding domain superfamily/Winged helix DNA-binding domain"/>
    <property type="match status" value="1"/>
</dbReference>
<dbReference type="InterPro" id="IPR001867">
    <property type="entry name" value="OmpR/PhoB-type_DNA-bd"/>
</dbReference>
<dbReference type="SUPFAM" id="SSF48435">
    <property type="entry name" value="Bacterial muramidases"/>
    <property type="match status" value="1"/>
</dbReference>
<keyword evidence="1" id="KW-0732">Signal</keyword>
<dbReference type="CDD" id="cd00383">
    <property type="entry name" value="trans_reg_C"/>
    <property type="match status" value="1"/>
</dbReference>
<feature type="transmembrane region" description="Helical" evidence="4">
    <location>
        <begin position="155"/>
        <end position="173"/>
    </location>
</feature>
<evidence type="ECO:0000313" key="7">
    <source>
        <dbReference type="Proteomes" id="UP001595886"/>
    </source>
</evidence>
<proteinExistence type="predicted"/>
<dbReference type="Pfam" id="PF00486">
    <property type="entry name" value="Trans_reg_C"/>
    <property type="match status" value="1"/>
</dbReference>
<dbReference type="SUPFAM" id="SSF46894">
    <property type="entry name" value="C-terminal effector domain of the bipartite response regulators"/>
    <property type="match status" value="1"/>
</dbReference>
<keyword evidence="4" id="KW-0472">Membrane</keyword>
<dbReference type="EMBL" id="JBHSHD010000002">
    <property type="protein sequence ID" value="MFC4818912.1"/>
    <property type="molecule type" value="Genomic_DNA"/>
</dbReference>
<evidence type="ECO:0000313" key="6">
    <source>
        <dbReference type="EMBL" id="MFC4818912.1"/>
    </source>
</evidence>
<evidence type="ECO:0000259" key="5">
    <source>
        <dbReference type="PROSITE" id="PS51755"/>
    </source>
</evidence>